<dbReference type="AlphaFoldDB" id="A0A3S2ULW0"/>
<comment type="caution">
    <text evidence="1">The sequence shown here is derived from an EMBL/GenBank/DDBJ whole genome shotgun (WGS) entry which is preliminary data.</text>
</comment>
<accession>A0A3S2ULW0</accession>
<keyword evidence="2" id="KW-1185">Reference proteome</keyword>
<sequence>MAYDLLEKIREKLAANNRDLDWLIGEFEKSKKWFYDNRDITGLSYRNILQLSRLLKFDFLKDYNEYLAEHEEEAIHLFFEPPIEYKKPAKKMTVNLSITGVPNAFKDFDQVIDALKKEGEKHGFEID</sequence>
<dbReference type="Proteomes" id="UP000282759">
    <property type="component" value="Unassembled WGS sequence"/>
</dbReference>
<organism evidence="1 2">
    <name type="scientific">Mucilaginibacter limnophilus</name>
    <dbReference type="NCBI Taxonomy" id="1932778"/>
    <lineage>
        <taxon>Bacteria</taxon>
        <taxon>Pseudomonadati</taxon>
        <taxon>Bacteroidota</taxon>
        <taxon>Sphingobacteriia</taxon>
        <taxon>Sphingobacteriales</taxon>
        <taxon>Sphingobacteriaceae</taxon>
        <taxon>Mucilaginibacter</taxon>
    </lineage>
</organism>
<reference evidence="1 2" key="1">
    <citation type="submission" date="2019-01" db="EMBL/GenBank/DDBJ databases">
        <authorList>
            <person name="Chen W.-M."/>
        </authorList>
    </citation>
    <scope>NUCLEOTIDE SEQUENCE [LARGE SCALE GENOMIC DNA]</scope>
    <source>
        <strain evidence="1 2">YBJ-36</strain>
    </source>
</reference>
<gene>
    <name evidence="1" type="ORF">EOD41_19285</name>
</gene>
<protein>
    <submittedName>
        <fullName evidence="1">Uncharacterized protein</fullName>
    </submittedName>
</protein>
<evidence type="ECO:0000313" key="2">
    <source>
        <dbReference type="Proteomes" id="UP000282759"/>
    </source>
</evidence>
<dbReference type="RefSeq" id="WP_127708044.1">
    <property type="nucleotide sequence ID" value="NZ_SACK01000012.1"/>
</dbReference>
<dbReference type="EMBL" id="SACK01000012">
    <property type="protein sequence ID" value="RVT97308.1"/>
    <property type="molecule type" value="Genomic_DNA"/>
</dbReference>
<name>A0A3S2ULW0_9SPHI</name>
<evidence type="ECO:0000313" key="1">
    <source>
        <dbReference type="EMBL" id="RVT97308.1"/>
    </source>
</evidence>
<proteinExistence type="predicted"/>